<keyword evidence="2" id="KW-1185">Reference proteome</keyword>
<sequence>MIPRFQFESKSAIHLDHTVTGPIGWKSFLACLGSCKRVRIIVAIAFFLQWPGNGLVLFYLNKVLAAVGIVDLTIQVCLPYVPLPIKPTLNDDSDQLLINGILSLWNFA</sequence>
<name>A0A8H6X516_9AGAR</name>
<dbReference type="EMBL" id="JACAZI010000026">
    <property type="protein sequence ID" value="KAF7334620.1"/>
    <property type="molecule type" value="Genomic_DNA"/>
</dbReference>
<proteinExistence type="predicted"/>
<evidence type="ECO:0000313" key="2">
    <source>
        <dbReference type="Proteomes" id="UP000620124"/>
    </source>
</evidence>
<gene>
    <name evidence="1" type="ORF">MVEN_02292200</name>
</gene>
<protein>
    <submittedName>
        <fullName evidence="1">Hexose transporter</fullName>
    </submittedName>
</protein>
<dbReference type="OrthoDB" id="3025895at2759"/>
<comment type="caution">
    <text evidence="1">The sequence shown here is derived from an EMBL/GenBank/DDBJ whole genome shotgun (WGS) entry which is preliminary data.</text>
</comment>
<dbReference type="AlphaFoldDB" id="A0A8H6X516"/>
<dbReference type="Proteomes" id="UP000620124">
    <property type="component" value="Unassembled WGS sequence"/>
</dbReference>
<accession>A0A8H6X516</accession>
<evidence type="ECO:0000313" key="1">
    <source>
        <dbReference type="EMBL" id="KAF7334620.1"/>
    </source>
</evidence>
<reference evidence="1" key="1">
    <citation type="submission" date="2020-05" db="EMBL/GenBank/DDBJ databases">
        <title>Mycena genomes resolve the evolution of fungal bioluminescence.</title>
        <authorList>
            <person name="Tsai I.J."/>
        </authorList>
    </citation>
    <scope>NUCLEOTIDE SEQUENCE</scope>
    <source>
        <strain evidence="1">CCC161011</strain>
    </source>
</reference>
<organism evidence="1 2">
    <name type="scientific">Mycena venus</name>
    <dbReference type="NCBI Taxonomy" id="2733690"/>
    <lineage>
        <taxon>Eukaryota</taxon>
        <taxon>Fungi</taxon>
        <taxon>Dikarya</taxon>
        <taxon>Basidiomycota</taxon>
        <taxon>Agaricomycotina</taxon>
        <taxon>Agaricomycetes</taxon>
        <taxon>Agaricomycetidae</taxon>
        <taxon>Agaricales</taxon>
        <taxon>Marasmiineae</taxon>
        <taxon>Mycenaceae</taxon>
        <taxon>Mycena</taxon>
    </lineage>
</organism>